<evidence type="ECO:0000256" key="1">
    <source>
        <dbReference type="SAM" id="MobiDB-lite"/>
    </source>
</evidence>
<reference evidence="2" key="1">
    <citation type="submission" date="2021-08" db="EMBL/GenBank/DDBJ databases">
        <title>Complete genome sequence of Moraxella sp strain PS-22.</title>
        <authorList>
            <person name="Das S.K."/>
        </authorList>
    </citation>
    <scope>NUCLEOTIDE SEQUENCE</scope>
    <source>
        <strain evidence="2">PS-22</strain>
    </source>
</reference>
<comment type="caution">
    <text evidence="2">The sequence shown here is derived from an EMBL/GenBank/DDBJ whole genome shotgun (WGS) entry which is preliminary data.</text>
</comment>
<gene>
    <name evidence="2" type="ORF">H9W84_09840</name>
</gene>
<feature type="region of interest" description="Disordered" evidence="1">
    <location>
        <begin position="266"/>
        <end position="291"/>
    </location>
</feature>
<dbReference type="Proteomes" id="UP001139238">
    <property type="component" value="Unassembled WGS sequence"/>
</dbReference>
<accession>A0A9X1USW3</accession>
<proteinExistence type="predicted"/>
<dbReference type="AlphaFoldDB" id="A0A9X1USW3"/>
<dbReference type="Gene3D" id="3.30.1050.10">
    <property type="entry name" value="SCP2 sterol-binding domain"/>
    <property type="match status" value="1"/>
</dbReference>
<feature type="region of interest" description="Disordered" evidence="1">
    <location>
        <begin position="319"/>
        <end position="378"/>
    </location>
</feature>
<sequence>MLSQLTQIKSDPLDVLLFAVGLRLTQLAKTGDDKFKGLLENRNFTIQLGSDAEQTSRYYEINNGTFSQHAGPAKEPTLTITFKDSMTGVKLLTKGEATAFMTGIQNGDLKMSGDYSLLMWFNQIAKFIVPKVPEPLKPVVEQAKPLIEKATPFAKELCSKALAMIGGASAGKASGSSKYFNESNTKDVNADSETQASTLDTLKAKAAEIKDDAVEKFDELKTEAKEKIDALKEDASEKLVDIKDTANEKLGETKEKLDEVKAQAADKIDDAKETTTEKLDEAKATKDDKVADAKTKLEDVKDQAAEKLADVKSFAGEKLDDAKSKVEELKTQADDKLDALNDEAKEKVSEAKDKVEQAKQTLTDETASDSDVSDNKAIEEKYEAAKDTINAKNSTAKAEDITEDDDTIRPDNVFAKSADNENLTPALRKSAEIEAKHASDEVIADNVETSAVTDDKSPITNISITRGDSSQDK</sequence>
<keyword evidence="3" id="KW-1185">Reference proteome</keyword>
<feature type="region of interest" description="Disordered" evidence="1">
    <location>
        <begin position="438"/>
        <end position="473"/>
    </location>
</feature>
<feature type="compositionally biased region" description="Polar residues" evidence="1">
    <location>
        <begin position="447"/>
        <end position="473"/>
    </location>
</feature>
<dbReference type="SUPFAM" id="SSF55718">
    <property type="entry name" value="SCP-like"/>
    <property type="match status" value="1"/>
</dbReference>
<feature type="compositionally biased region" description="Basic and acidic residues" evidence="1">
    <location>
        <begin position="319"/>
        <end position="357"/>
    </location>
</feature>
<dbReference type="EMBL" id="JACSYB010000001">
    <property type="protein sequence ID" value="MCG8148422.1"/>
    <property type="molecule type" value="Genomic_DNA"/>
</dbReference>
<dbReference type="InterPro" id="IPR036527">
    <property type="entry name" value="SCP2_sterol-bd_dom_sf"/>
</dbReference>
<evidence type="ECO:0008006" key="4">
    <source>
        <dbReference type="Google" id="ProtNLM"/>
    </source>
</evidence>
<dbReference type="SUPFAM" id="SSF58113">
    <property type="entry name" value="Apolipoprotein A-I"/>
    <property type="match status" value="1"/>
</dbReference>
<protein>
    <recommendedName>
        <fullName evidence="4">SCP2 domain-containing protein</fullName>
    </recommendedName>
</protein>
<name>A0A9X1USW3_9GAMM</name>
<dbReference type="Gene3D" id="1.20.120.20">
    <property type="entry name" value="Apolipoprotein"/>
    <property type="match status" value="1"/>
</dbReference>
<evidence type="ECO:0000313" key="2">
    <source>
        <dbReference type="EMBL" id="MCG8148422.1"/>
    </source>
</evidence>
<feature type="region of interest" description="Disordered" evidence="1">
    <location>
        <begin position="390"/>
        <end position="412"/>
    </location>
</feature>
<dbReference type="RefSeq" id="WP_239743348.1">
    <property type="nucleotide sequence ID" value="NZ_JACSYB010000001.1"/>
</dbReference>
<evidence type="ECO:0000313" key="3">
    <source>
        <dbReference type="Proteomes" id="UP001139238"/>
    </source>
</evidence>
<organism evidence="2 3">
    <name type="scientific">Moraxella tetraodonis</name>
    <dbReference type="NCBI Taxonomy" id="2767221"/>
    <lineage>
        <taxon>Bacteria</taxon>
        <taxon>Pseudomonadati</taxon>
        <taxon>Pseudomonadota</taxon>
        <taxon>Gammaproteobacteria</taxon>
        <taxon>Moraxellales</taxon>
        <taxon>Moraxellaceae</taxon>
        <taxon>Moraxella</taxon>
    </lineage>
</organism>